<evidence type="ECO:0000313" key="3">
    <source>
        <dbReference type="EnsemblMetazoa" id="ADAC000732-PA"/>
    </source>
</evidence>
<feature type="region of interest" description="Disordered" evidence="1">
    <location>
        <begin position="67"/>
        <end position="95"/>
    </location>
</feature>
<dbReference type="Proteomes" id="UP000000673">
    <property type="component" value="Unassembled WGS sequence"/>
</dbReference>
<reference evidence="2" key="2">
    <citation type="submission" date="2010-05" db="EMBL/GenBank/DDBJ databases">
        <authorList>
            <person name="Almeida L.G."/>
            <person name="Nicolas M.F."/>
            <person name="Souza R.C."/>
            <person name="Vasconcelos A.T.R."/>
        </authorList>
    </citation>
    <scope>NUCLEOTIDE SEQUENCE</scope>
</reference>
<reference evidence="2" key="3">
    <citation type="journal article" date="2013" name="Nucleic Acids Res.">
        <title>The genome of Anopheles darlingi, the main neotropical malaria vector.</title>
        <authorList>
            <person name="Marinotti O."/>
            <person name="Cerqueira G.C."/>
            <person name="de Almeida L.G."/>
            <person name="Ferro M.I."/>
            <person name="Loreto E.L."/>
            <person name="Zaha A."/>
            <person name="Teixeira S.M."/>
            <person name="Wespiser A.R."/>
            <person name="Almeida E Silva A."/>
            <person name="Schlindwein A.D."/>
            <person name="Pacheco A.C."/>
            <person name="Silva A.L."/>
            <person name="Graveley B.R."/>
            <person name="Walenz B.P."/>
            <person name="Lima Bde A."/>
            <person name="Ribeiro C.A."/>
            <person name="Nunes-Silva C.G."/>
            <person name="de Carvalho C.R."/>
            <person name="Soares C.M."/>
            <person name="de Menezes C.B."/>
            <person name="Matiolli C."/>
            <person name="Caffrey D."/>
            <person name="Araujo D.A."/>
            <person name="de Oliveira D.M."/>
            <person name="Golenbock D."/>
            <person name="Grisard E.C."/>
            <person name="Fantinatti-Garboggini F."/>
            <person name="de Carvalho F.M."/>
            <person name="Barcellos F.G."/>
            <person name="Prosdocimi F."/>
            <person name="May G."/>
            <person name="Azevedo Junior G.M."/>
            <person name="Guimaraes G.M."/>
            <person name="Goldman G.H."/>
            <person name="Padilha I.Q."/>
            <person name="Batista Jda S."/>
            <person name="Ferro J.A."/>
            <person name="Ribeiro J.M."/>
            <person name="Fietto J.L."/>
            <person name="Dabbas K.M."/>
            <person name="Cerdeira L."/>
            <person name="Agnez-Lima L.F."/>
            <person name="Brocchi M."/>
            <person name="de Carvalho M.O."/>
            <person name="Teixeira Mde M."/>
            <person name="Diniz Maia Mde M."/>
            <person name="Goldman M.H."/>
            <person name="Cruz Schneider M.P."/>
            <person name="Felipe M.S."/>
            <person name="Hungria M."/>
            <person name="Nicolas M.F."/>
            <person name="Pereira M."/>
            <person name="Montes M.A."/>
            <person name="Cantao M.E."/>
            <person name="Vincentz M."/>
            <person name="Rafael M.S."/>
            <person name="Silverman N."/>
            <person name="Stoco P.H."/>
            <person name="Souza R.C."/>
            <person name="Vicentini R."/>
            <person name="Gazzinelli R.T."/>
            <person name="Neves Rde O."/>
            <person name="Silva R."/>
            <person name="Astolfi-Filho S."/>
            <person name="Maciel T.E."/>
            <person name="Urmenyi T.P."/>
            <person name="Tadei W.P."/>
            <person name="Camargo E.P."/>
            <person name="de Vasconcelos A.T."/>
        </authorList>
    </citation>
    <scope>NUCLEOTIDE SEQUENCE</scope>
</reference>
<protein>
    <submittedName>
        <fullName evidence="2 3">Uncharacterized protein</fullName>
    </submittedName>
</protein>
<reference evidence="2 4" key="1">
    <citation type="journal article" date="2010" name="BMC Genomics">
        <title>Combination of measures distinguishes pre-miRNAs from other stem-loops in the genome of the newly sequenced Anopheles darlingi.</title>
        <authorList>
            <person name="Mendes N.D."/>
            <person name="Freitas A.T."/>
            <person name="Vasconcelos A.T."/>
            <person name="Sagot M.F."/>
        </authorList>
    </citation>
    <scope>NUCLEOTIDE SEQUENCE</scope>
</reference>
<proteinExistence type="predicted"/>
<dbReference type="EnsemblMetazoa" id="ADAC000732-RA">
    <property type="protein sequence ID" value="ADAC000732-PA"/>
    <property type="gene ID" value="ADAC000732"/>
</dbReference>
<sequence>MNRSCPAALRECQSLVRLSDQLDRVGPDPSLARYDATTATATTATTKTRRRRNMIRCQCLWGVASGTPGTPPYPVIPKVGGDTLPPNSRTTAAGH</sequence>
<dbReference type="AlphaFoldDB" id="W5JVN4"/>
<feature type="compositionally biased region" description="Polar residues" evidence="1">
    <location>
        <begin position="85"/>
        <end position="95"/>
    </location>
</feature>
<accession>W5JVN4</accession>
<dbReference type="HOGENOM" id="CLU_2374472_0_0_1"/>
<evidence type="ECO:0000313" key="2">
    <source>
        <dbReference type="EMBL" id="ETN67458.1"/>
    </source>
</evidence>
<organism evidence="2">
    <name type="scientific">Anopheles darlingi</name>
    <name type="common">Mosquito</name>
    <dbReference type="NCBI Taxonomy" id="43151"/>
    <lineage>
        <taxon>Eukaryota</taxon>
        <taxon>Metazoa</taxon>
        <taxon>Ecdysozoa</taxon>
        <taxon>Arthropoda</taxon>
        <taxon>Hexapoda</taxon>
        <taxon>Insecta</taxon>
        <taxon>Pterygota</taxon>
        <taxon>Neoptera</taxon>
        <taxon>Endopterygota</taxon>
        <taxon>Diptera</taxon>
        <taxon>Nematocera</taxon>
        <taxon>Culicoidea</taxon>
        <taxon>Culicidae</taxon>
        <taxon>Anophelinae</taxon>
        <taxon>Anopheles</taxon>
    </lineage>
</organism>
<keyword evidence="4" id="KW-1185">Reference proteome</keyword>
<dbReference type="VEuPathDB" id="VectorBase:ADAC000732"/>
<evidence type="ECO:0000313" key="4">
    <source>
        <dbReference type="Proteomes" id="UP000000673"/>
    </source>
</evidence>
<dbReference type="EMBL" id="ADMH02000180">
    <property type="protein sequence ID" value="ETN67458.1"/>
    <property type="molecule type" value="Genomic_DNA"/>
</dbReference>
<name>W5JVN4_ANODA</name>
<gene>
    <name evidence="2" type="ORF">AND_000732</name>
</gene>
<evidence type="ECO:0000256" key="1">
    <source>
        <dbReference type="SAM" id="MobiDB-lite"/>
    </source>
</evidence>
<reference evidence="3" key="4">
    <citation type="submission" date="2015-06" db="UniProtKB">
        <authorList>
            <consortium name="EnsemblMetazoa"/>
        </authorList>
    </citation>
    <scope>IDENTIFICATION</scope>
</reference>